<dbReference type="Pfam" id="PF03133">
    <property type="entry name" value="TTL"/>
    <property type="match status" value="1"/>
</dbReference>
<proteinExistence type="predicted"/>
<dbReference type="PANTHER" id="PTHR12241">
    <property type="entry name" value="TUBULIN POLYGLUTAMYLASE"/>
    <property type="match status" value="1"/>
</dbReference>
<dbReference type="SUPFAM" id="SSF56059">
    <property type="entry name" value="Glutathione synthetase ATP-binding domain-like"/>
    <property type="match status" value="1"/>
</dbReference>
<dbReference type="GO" id="GO:0005524">
    <property type="term" value="F:ATP binding"/>
    <property type="evidence" value="ECO:0007669"/>
    <property type="project" value="UniProtKB-KW"/>
</dbReference>
<reference evidence="6 7" key="1">
    <citation type="submission" date="2019-07" db="EMBL/GenBank/DDBJ databases">
        <title>Genomes of Cafeteria roenbergensis.</title>
        <authorList>
            <person name="Fischer M.G."/>
            <person name="Hackl T."/>
            <person name="Roman M."/>
        </authorList>
    </citation>
    <scope>NUCLEOTIDE SEQUENCE [LARGE SCALE GENOMIC DNA]</scope>
    <source>
        <strain evidence="4 7">BVI</strain>
        <strain evidence="5 6">E4-10P</strain>
    </source>
</reference>
<dbReference type="EMBL" id="VLTO01000003">
    <property type="protein sequence ID" value="KAA0177742.1"/>
    <property type="molecule type" value="Genomic_DNA"/>
</dbReference>
<dbReference type="PANTHER" id="PTHR12241:SF147">
    <property type="entry name" value="TUBULIN POLYGLUTAMYLASE TTLL7"/>
    <property type="match status" value="1"/>
</dbReference>
<evidence type="ECO:0000256" key="3">
    <source>
        <dbReference type="ARBA" id="ARBA00022840"/>
    </source>
</evidence>
<dbReference type="GO" id="GO:0070740">
    <property type="term" value="F:tubulin-glutamic acid ligase activity"/>
    <property type="evidence" value="ECO:0007669"/>
    <property type="project" value="TreeGrafter"/>
</dbReference>
<dbReference type="EMBL" id="VLTN01000004">
    <property type="protein sequence ID" value="KAA0156368.1"/>
    <property type="molecule type" value="Genomic_DNA"/>
</dbReference>
<name>A0A5A8CUE1_CAFRO</name>
<accession>A0A5A8CUE1</accession>
<keyword evidence="3" id="KW-0067">ATP-binding</keyword>
<dbReference type="InterPro" id="IPR004344">
    <property type="entry name" value="TTL/TTLL_fam"/>
</dbReference>
<evidence type="ECO:0000256" key="2">
    <source>
        <dbReference type="ARBA" id="ARBA00022741"/>
    </source>
</evidence>
<evidence type="ECO:0000313" key="7">
    <source>
        <dbReference type="Proteomes" id="UP000323011"/>
    </source>
</evidence>
<evidence type="ECO:0008006" key="8">
    <source>
        <dbReference type="Google" id="ProtNLM"/>
    </source>
</evidence>
<comment type="caution">
    <text evidence="4">The sequence shown here is derived from an EMBL/GenBank/DDBJ whole genome shotgun (WGS) entry which is preliminary data.</text>
</comment>
<protein>
    <recommendedName>
        <fullName evidence="8">Tubulin--tyrosine ligase-like protein 9</fullName>
    </recommendedName>
</protein>
<dbReference type="AlphaFoldDB" id="A0A5A8CUE1"/>
<dbReference type="OMA" id="FAINRHA"/>
<keyword evidence="2" id="KW-0547">Nucleotide-binding</keyword>
<evidence type="ECO:0000313" key="4">
    <source>
        <dbReference type="EMBL" id="KAA0156368.1"/>
    </source>
</evidence>
<evidence type="ECO:0000313" key="6">
    <source>
        <dbReference type="Proteomes" id="UP000322899"/>
    </source>
</evidence>
<dbReference type="GO" id="GO:0015631">
    <property type="term" value="F:tubulin binding"/>
    <property type="evidence" value="ECO:0007669"/>
    <property type="project" value="TreeGrafter"/>
</dbReference>
<dbReference type="PROSITE" id="PS51221">
    <property type="entry name" value="TTL"/>
    <property type="match status" value="1"/>
</dbReference>
<sequence length="260" mass="27820">MSQKSTGQSTARKPAGVVADLSSCRYGVVHHAALSLGWRVADEGSEDWDVQWLDKNVIAQRVLRLAPWQRINHFVGMDAVSSKPNLVRTLRRLPPGQEVSPQAWLLPGEASAFAAALRSNPLKGGKTFIVKPEAECQGRGIFLARRPEDVPRGKLEGGSFVAQQYVERPLLLGGHKFDLRVYVLVTSAAPLRVFLFDDGLVRLCASPYRKPHSSNLATATVHLTNFAINRHAEAPAAEAADGTAGSAAGAHAAGAAAFTG</sequence>
<organism evidence="4 7">
    <name type="scientific">Cafeteria roenbergensis</name>
    <name type="common">Marine flagellate</name>
    <dbReference type="NCBI Taxonomy" id="33653"/>
    <lineage>
        <taxon>Eukaryota</taxon>
        <taxon>Sar</taxon>
        <taxon>Stramenopiles</taxon>
        <taxon>Bigyra</taxon>
        <taxon>Opalozoa</taxon>
        <taxon>Bicosoecida</taxon>
        <taxon>Cafeteriaceae</taxon>
        <taxon>Cafeteria</taxon>
    </lineage>
</organism>
<keyword evidence="1" id="KW-0436">Ligase</keyword>
<evidence type="ECO:0000313" key="5">
    <source>
        <dbReference type="EMBL" id="KAA0177742.1"/>
    </source>
</evidence>
<dbReference type="OrthoDB" id="202825at2759"/>
<gene>
    <name evidence="5" type="ORF">FNF27_00914</name>
    <name evidence="4" type="ORF">FNF29_01161</name>
</gene>
<dbReference type="Gene3D" id="3.30.470.20">
    <property type="entry name" value="ATP-grasp fold, B domain"/>
    <property type="match status" value="1"/>
</dbReference>
<dbReference type="Proteomes" id="UP000323011">
    <property type="component" value="Unassembled WGS sequence"/>
</dbReference>
<dbReference type="GO" id="GO:0000226">
    <property type="term" value="P:microtubule cytoskeleton organization"/>
    <property type="evidence" value="ECO:0007669"/>
    <property type="project" value="TreeGrafter"/>
</dbReference>
<evidence type="ECO:0000256" key="1">
    <source>
        <dbReference type="ARBA" id="ARBA00022598"/>
    </source>
</evidence>
<dbReference type="Proteomes" id="UP000322899">
    <property type="component" value="Unassembled WGS sequence"/>
</dbReference>
<dbReference type="GO" id="GO:0036064">
    <property type="term" value="C:ciliary basal body"/>
    <property type="evidence" value="ECO:0007669"/>
    <property type="project" value="TreeGrafter"/>
</dbReference>
<keyword evidence="7" id="KW-1185">Reference proteome</keyword>